<organism evidence="1 2">
    <name type="scientific">Aphis craccivora</name>
    <name type="common">Cowpea aphid</name>
    <dbReference type="NCBI Taxonomy" id="307492"/>
    <lineage>
        <taxon>Eukaryota</taxon>
        <taxon>Metazoa</taxon>
        <taxon>Ecdysozoa</taxon>
        <taxon>Arthropoda</taxon>
        <taxon>Hexapoda</taxon>
        <taxon>Insecta</taxon>
        <taxon>Pterygota</taxon>
        <taxon>Neoptera</taxon>
        <taxon>Paraneoptera</taxon>
        <taxon>Hemiptera</taxon>
        <taxon>Sternorrhyncha</taxon>
        <taxon>Aphidomorpha</taxon>
        <taxon>Aphidoidea</taxon>
        <taxon>Aphididae</taxon>
        <taxon>Aphidini</taxon>
        <taxon>Aphis</taxon>
        <taxon>Aphis</taxon>
    </lineage>
</organism>
<dbReference type="EMBL" id="VUJU01003954">
    <property type="protein sequence ID" value="KAF0756040.1"/>
    <property type="molecule type" value="Genomic_DNA"/>
</dbReference>
<gene>
    <name evidence="1" type="ORF">FWK35_00019996</name>
</gene>
<proteinExistence type="predicted"/>
<comment type="caution">
    <text evidence="1">The sequence shown here is derived from an EMBL/GenBank/DDBJ whole genome shotgun (WGS) entry which is preliminary data.</text>
</comment>
<dbReference type="AlphaFoldDB" id="A0A6G0YI23"/>
<name>A0A6G0YI23_APHCR</name>
<evidence type="ECO:0000313" key="1">
    <source>
        <dbReference type="EMBL" id="KAF0756040.1"/>
    </source>
</evidence>
<protein>
    <submittedName>
        <fullName evidence="1">Uncharacterized protein</fullName>
    </submittedName>
</protein>
<feature type="non-terminal residue" evidence="1">
    <location>
        <position position="1"/>
    </location>
</feature>
<dbReference type="Proteomes" id="UP000478052">
    <property type="component" value="Unassembled WGS sequence"/>
</dbReference>
<evidence type="ECO:0000313" key="2">
    <source>
        <dbReference type="Proteomes" id="UP000478052"/>
    </source>
</evidence>
<reference evidence="1 2" key="1">
    <citation type="submission" date="2019-08" db="EMBL/GenBank/DDBJ databases">
        <title>Whole genome of Aphis craccivora.</title>
        <authorList>
            <person name="Voronova N.V."/>
            <person name="Shulinski R.S."/>
            <person name="Bandarenka Y.V."/>
            <person name="Zhorov D.G."/>
            <person name="Warner D."/>
        </authorList>
    </citation>
    <scope>NUCLEOTIDE SEQUENCE [LARGE SCALE GENOMIC DNA]</scope>
    <source>
        <strain evidence="1">180601</strain>
        <tissue evidence="1">Whole Body</tissue>
    </source>
</reference>
<accession>A0A6G0YI23</accession>
<sequence>SVAIHFYGVLNIYSIGGYNYVLHNYIENHCQFLPNIWTEIPSLSPNFLTTNAAESFHPTYNSQLHSPHPHVHAVVSRIN</sequence>
<keyword evidence="2" id="KW-1185">Reference proteome</keyword>